<comment type="caution">
    <text evidence="2">The sequence shown here is derived from an EMBL/GenBank/DDBJ whole genome shotgun (WGS) entry which is preliminary data.</text>
</comment>
<organism evidence="2">
    <name type="scientific">Hexamita inflata</name>
    <dbReference type="NCBI Taxonomy" id="28002"/>
    <lineage>
        <taxon>Eukaryota</taxon>
        <taxon>Metamonada</taxon>
        <taxon>Diplomonadida</taxon>
        <taxon>Hexamitidae</taxon>
        <taxon>Hexamitinae</taxon>
        <taxon>Hexamita</taxon>
    </lineage>
</organism>
<keyword evidence="1" id="KW-0812">Transmembrane</keyword>
<protein>
    <submittedName>
        <fullName evidence="3">Hypothetical_protein</fullName>
    </submittedName>
</protein>
<keyword evidence="1" id="KW-0472">Membrane</keyword>
<evidence type="ECO:0000313" key="3">
    <source>
        <dbReference type="EMBL" id="CAL6114265.1"/>
    </source>
</evidence>
<proteinExistence type="predicted"/>
<keyword evidence="4" id="KW-1185">Reference proteome</keyword>
<dbReference type="EMBL" id="CATOUU010000740">
    <property type="protein sequence ID" value="CAI9945152.1"/>
    <property type="molecule type" value="Genomic_DNA"/>
</dbReference>
<name>A0AA86Q2H3_9EUKA</name>
<sequence length="113" mass="13130">MFCDESQSSCEKGCVNRKCTYYSLLDEYCCKEFLKTYIWEVVGIVFGVVVGLIVIAILVVKYKQVRDSRYGFSKVIKDEPDSEFMKEDYQTQKQVLLPDTLYQVPVELGQKDK</sequence>
<dbReference type="AlphaFoldDB" id="A0AA86Q2H3"/>
<keyword evidence="1" id="KW-1133">Transmembrane helix</keyword>
<reference evidence="2" key="1">
    <citation type="submission" date="2023-06" db="EMBL/GenBank/DDBJ databases">
        <authorList>
            <person name="Kurt Z."/>
        </authorList>
    </citation>
    <scope>NUCLEOTIDE SEQUENCE</scope>
</reference>
<reference evidence="3 4" key="2">
    <citation type="submission" date="2024-07" db="EMBL/GenBank/DDBJ databases">
        <authorList>
            <person name="Akdeniz Z."/>
        </authorList>
    </citation>
    <scope>NUCLEOTIDE SEQUENCE [LARGE SCALE GENOMIC DNA]</scope>
</reference>
<feature type="transmembrane region" description="Helical" evidence="1">
    <location>
        <begin position="37"/>
        <end position="60"/>
    </location>
</feature>
<evidence type="ECO:0000256" key="1">
    <source>
        <dbReference type="SAM" id="Phobius"/>
    </source>
</evidence>
<evidence type="ECO:0000313" key="2">
    <source>
        <dbReference type="EMBL" id="CAI9945152.1"/>
    </source>
</evidence>
<accession>A0AA86Q2H3</accession>
<evidence type="ECO:0000313" key="4">
    <source>
        <dbReference type="Proteomes" id="UP001642409"/>
    </source>
</evidence>
<dbReference type="EMBL" id="CAXDID020000792">
    <property type="protein sequence ID" value="CAL6114265.1"/>
    <property type="molecule type" value="Genomic_DNA"/>
</dbReference>
<dbReference type="Proteomes" id="UP001642409">
    <property type="component" value="Unassembled WGS sequence"/>
</dbReference>
<gene>
    <name evidence="2" type="ORF">HINF_LOCUS32797</name>
    <name evidence="3" type="ORF">HINF_LOCUS77893</name>
</gene>